<keyword evidence="3" id="KW-1185">Reference proteome</keyword>
<dbReference type="EMBL" id="CAJHNH020004117">
    <property type="protein sequence ID" value="CAG5130581.1"/>
    <property type="molecule type" value="Genomic_DNA"/>
</dbReference>
<dbReference type="Proteomes" id="UP000678393">
    <property type="component" value="Unassembled WGS sequence"/>
</dbReference>
<organism evidence="2 3">
    <name type="scientific">Candidula unifasciata</name>
    <dbReference type="NCBI Taxonomy" id="100452"/>
    <lineage>
        <taxon>Eukaryota</taxon>
        <taxon>Metazoa</taxon>
        <taxon>Spiralia</taxon>
        <taxon>Lophotrochozoa</taxon>
        <taxon>Mollusca</taxon>
        <taxon>Gastropoda</taxon>
        <taxon>Heterobranchia</taxon>
        <taxon>Euthyneura</taxon>
        <taxon>Panpulmonata</taxon>
        <taxon>Eupulmonata</taxon>
        <taxon>Stylommatophora</taxon>
        <taxon>Helicina</taxon>
        <taxon>Helicoidea</taxon>
        <taxon>Geomitridae</taxon>
        <taxon>Candidula</taxon>
    </lineage>
</organism>
<accession>A0A8S3ZW00</accession>
<keyword evidence="1" id="KW-0175">Coiled coil</keyword>
<feature type="coiled-coil region" evidence="1">
    <location>
        <begin position="10"/>
        <end position="47"/>
    </location>
</feature>
<evidence type="ECO:0000256" key="1">
    <source>
        <dbReference type="SAM" id="Coils"/>
    </source>
</evidence>
<protein>
    <submittedName>
        <fullName evidence="2">Uncharacterized protein</fullName>
    </submittedName>
</protein>
<evidence type="ECO:0000313" key="2">
    <source>
        <dbReference type="EMBL" id="CAG5130581.1"/>
    </source>
</evidence>
<name>A0A8S3ZW00_9EUPU</name>
<comment type="caution">
    <text evidence="2">The sequence shown here is derived from an EMBL/GenBank/DDBJ whole genome shotgun (WGS) entry which is preliminary data.</text>
</comment>
<proteinExistence type="predicted"/>
<feature type="non-terminal residue" evidence="2">
    <location>
        <position position="181"/>
    </location>
</feature>
<evidence type="ECO:0000313" key="3">
    <source>
        <dbReference type="Proteomes" id="UP000678393"/>
    </source>
</evidence>
<feature type="non-terminal residue" evidence="2">
    <location>
        <position position="1"/>
    </location>
</feature>
<gene>
    <name evidence="2" type="ORF">CUNI_LOCUS16139</name>
</gene>
<feature type="coiled-coil region" evidence="1">
    <location>
        <begin position="108"/>
        <end position="135"/>
    </location>
</feature>
<dbReference type="AlphaFoldDB" id="A0A8S3ZW00"/>
<reference evidence="2" key="1">
    <citation type="submission" date="2021-04" db="EMBL/GenBank/DDBJ databases">
        <authorList>
            <consortium name="Molecular Ecology Group"/>
        </authorList>
    </citation>
    <scope>NUCLEOTIDE SEQUENCE</scope>
</reference>
<sequence>EINDTQIALDQEQETRLQCLEKQLQKLSKAQDRIKEEMESQVELTEKLVHVPDQLESVKEKLDVFDARIGRIMDDCSNKHQDIEHVTRDLADKVMANTETIKVISVDQDQKTTMLRELETRMQTLEADNGRNVEDIQKQVEKGETNFQIMCQMLSDRLTPLEQLRTCLNEKASTRDENIKQ</sequence>